<keyword evidence="3" id="KW-0547">Nucleotide-binding</keyword>
<evidence type="ECO:0000259" key="6">
    <source>
        <dbReference type="PROSITE" id="PS50893"/>
    </source>
</evidence>
<dbReference type="InterPro" id="IPR027417">
    <property type="entry name" value="P-loop_NTPase"/>
</dbReference>
<keyword evidence="2" id="KW-0813">Transport</keyword>
<name>A0A931B5V3_9ACTN</name>
<dbReference type="SUPFAM" id="SSF52540">
    <property type="entry name" value="P-loop containing nucleoside triphosphate hydrolases"/>
    <property type="match status" value="1"/>
</dbReference>
<evidence type="ECO:0000256" key="3">
    <source>
        <dbReference type="ARBA" id="ARBA00022741"/>
    </source>
</evidence>
<proteinExistence type="inferred from homology"/>
<feature type="region of interest" description="Disordered" evidence="5">
    <location>
        <begin position="300"/>
        <end position="354"/>
    </location>
</feature>
<comment type="caution">
    <text evidence="7">The sequence shown here is derived from an EMBL/GenBank/DDBJ whole genome shotgun (WGS) entry which is preliminary data.</text>
</comment>
<keyword evidence="8" id="KW-1185">Reference proteome</keyword>
<sequence>MIELHELTKRYGDKLAVDRLSFTIPTGVVTGFLGPNGAGKSTTMRMMLDLDRPTAGSVRIDGKQYGQLREPIKYIGALLEAKAVHPGRTAYNHLLWLAQSNRIPTRRVDEVLSQVGLTAVAKKRSGGFSLGMGQRLGIAAALLGDPKILMFDEPVNGLDPEGILWVRNLMKALAAEGRTVFVSSHLMSEMALTADHLIVIGQGRLLADLSMNDFIDQNSHSFVRLRTPQPEQLLDLLAANGMTATPDSDGAFEVVDADPARIGDLVAAHGVTLHELSPQRASLEEAFMRMTADSVEYHTGVYPTHPLPPGELGQPGEPVESGQPVDSAPASAPTSAPAWGADWRNSKSPKKKES</sequence>
<dbReference type="GO" id="GO:0016887">
    <property type="term" value="F:ATP hydrolysis activity"/>
    <property type="evidence" value="ECO:0007669"/>
    <property type="project" value="InterPro"/>
</dbReference>
<keyword evidence="4 7" id="KW-0067">ATP-binding</keyword>
<dbReference type="PROSITE" id="PS50893">
    <property type="entry name" value="ABC_TRANSPORTER_2"/>
    <property type="match status" value="1"/>
</dbReference>
<feature type="domain" description="ABC transporter" evidence="6">
    <location>
        <begin position="2"/>
        <end position="227"/>
    </location>
</feature>
<protein>
    <submittedName>
        <fullName evidence="7">ABC transporter ATP-binding protein</fullName>
    </submittedName>
</protein>
<evidence type="ECO:0000256" key="2">
    <source>
        <dbReference type="ARBA" id="ARBA00022448"/>
    </source>
</evidence>
<comment type="similarity">
    <text evidence="1">Belongs to the ABC transporter superfamily.</text>
</comment>
<evidence type="ECO:0000313" key="7">
    <source>
        <dbReference type="EMBL" id="MBF9067455.1"/>
    </source>
</evidence>
<dbReference type="RefSeq" id="WP_196192636.1">
    <property type="nucleotide sequence ID" value="NZ_JADPRT010000002.1"/>
</dbReference>
<dbReference type="SMART" id="SM00382">
    <property type="entry name" value="AAA"/>
    <property type="match status" value="1"/>
</dbReference>
<evidence type="ECO:0000256" key="5">
    <source>
        <dbReference type="SAM" id="MobiDB-lite"/>
    </source>
</evidence>
<dbReference type="AlphaFoldDB" id="A0A931B5V3"/>
<evidence type="ECO:0000256" key="1">
    <source>
        <dbReference type="ARBA" id="ARBA00005417"/>
    </source>
</evidence>
<gene>
    <name evidence="7" type="ORF">I2501_05305</name>
</gene>
<dbReference type="Gene3D" id="3.40.50.300">
    <property type="entry name" value="P-loop containing nucleotide triphosphate hydrolases"/>
    <property type="match status" value="1"/>
</dbReference>
<dbReference type="Pfam" id="PF00005">
    <property type="entry name" value="ABC_tran"/>
    <property type="match status" value="1"/>
</dbReference>
<dbReference type="EMBL" id="JADPRT010000002">
    <property type="protein sequence ID" value="MBF9067455.1"/>
    <property type="molecule type" value="Genomic_DNA"/>
</dbReference>
<organism evidence="7 8">
    <name type="scientific">Streptacidiphilus fuscans</name>
    <dbReference type="NCBI Taxonomy" id="2789292"/>
    <lineage>
        <taxon>Bacteria</taxon>
        <taxon>Bacillati</taxon>
        <taxon>Actinomycetota</taxon>
        <taxon>Actinomycetes</taxon>
        <taxon>Kitasatosporales</taxon>
        <taxon>Streptomycetaceae</taxon>
        <taxon>Streptacidiphilus</taxon>
    </lineage>
</organism>
<dbReference type="GO" id="GO:0005524">
    <property type="term" value="F:ATP binding"/>
    <property type="evidence" value="ECO:0007669"/>
    <property type="project" value="UniProtKB-KW"/>
</dbReference>
<reference evidence="7" key="1">
    <citation type="submission" date="2020-11" db="EMBL/GenBank/DDBJ databases">
        <title>Isolation and identification of active actinomycetes.</title>
        <authorList>
            <person name="Yu B."/>
        </authorList>
    </citation>
    <scope>NUCLEOTIDE SEQUENCE</scope>
    <source>
        <strain evidence="7">NEAU-YB345</strain>
    </source>
</reference>
<accession>A0A931B5V3</accession>
<feature type="compositionally biased region" description="Low complexity" evidence="5">
    <location>
        <begin position="327"/>
        <end position="338"/>
    </location>
</feature>
<dbReference type="InterPro" id="IPR003593">
    <property type="entry name" value="AAA+_ATPase"/>
</dbReference>
<dbReference type="CDD" id="cd03268">
    <property type="entry name" value="ABC_BcrA_bacitracin_resist"/>
    <property type="match status" value="1"/>
</dbReference>
<dbReference type="PANTHER" id="PTHR43335:SF4">
    <property type="entry name" value="ABC TRANSPORTER, ATP-BINDING PROTEIN"/>
    <property type="match status" value="1"/>
</dbReference>
<dbReference type="PANTHER" id="PTHR43335">
    <property type="entry name" value="ABC TRANSPORTER, ATP-BINDING PROTEIN"/>
    <property type="match status" value="1"/>
</dbReference>
<dbReference type="Proteomes" id="UP000657385">
    <property type="component" value="Unassembled WGS sequence"/>
</dbReference>
<evidence type="ECO:0000313" key="8">
    <source>
        <dbReference type="Proteomes" id="UP000657385"/>
    </source>
</evidence>
<dbReference type="InterPro" id="IPR003439">
    <property type="entry name" value="ABC_transporter-like_ATP-bd"/>
</dbReference>
<evidence type="ECO:0000256" key="4">
    <source>
        <dbReference type="ARBA" id="ARBA00022840"/>
    </source>
</evidence>